<dbReference type="GO" id="GO:0009408">
    <property type="term" value="P:response to heat"/>
    <property type="evidence" value="ECO:0007669"/>
    <property type="project" value="InterPro"/>
</dbReference>
<dbReference type="Gramene" id="OE9A032615T1">
    <property type="protein sequence ID" value="OE9A032615C1"/>
    <property type="gene ID" value="OE9A032615"/>
</dbReference>
<feature type="region of interest" description="Disordered" evidence="1">
    <location>
        <begin position="88"/>
        <end position="140"/>
    </location>
</feature>
<evidence type="ECO:0000256" key="1">
    <source>
        <dbReference type="SAM" id="MobiDB-lite"/>
    </source>
</evidence>
<feature type="region of interest" description="Disordered" evidence="1">
    <location>
        <begin position="1"/>
        <end position="39"/>
    </location>
</feature>
<dbReference type="OrthoDB" id="695806at2759"/>
<name>A0A8S0T1F5_OLEEU</name>
<sequence>MDFLNKLSGKGENPTSDAPQDTADHPKPSNSDLMASAKVLADAAKEGRLNDPKVSGAAADVLGAAEQYGKLDENKGIGQYVDKAEDYLRQRSTTHSSTATVNPDKKSTPTATEPPKSTESESGDGAGGFMKTAGDFLKKN</sequence>
<dbReference type="AlphaFoldDB" id="A0A8S0T1F5"/>
<protein>
    <submittedName>
        <fullName evidence="2">Uncharacterized protein</fullName>
    </submittedName>
</protein>
<comment type="caution">
    <text evidence="2">The sequence shown here is derived from an EMBL/GenBank/DDBJ whole genome shotgun (WGS) entry which is preliminary data.</text>
</comment>
<evidence type="ECO:0000313" key="3">
    <source>
        <dbReference type="Proteomes" id="UP000594638"/>
    </source>
</evidence>
<dbReference type="EMBL" id="CACTIH010005585">
    <property type="protein sequence ID" value="CAA2998224.1"/>
    <property type="molecule type" value="Genomic_DNA"/>
</dbReference>
<dbReference type="GO" id="GO:0010115">
    <property type="term" value="P:regulation of abscisic acid biosynthetic process"/>
    <property type="evidence" value="ECO:0007669"/>
    <property type="project" value="InterPro"/>
</dbReference>
<dbReference type="PANTHER" id="PTHR35098">
    <property type="entry name" value="EXPRESSED PROTEIN"/>
    <property type="match status" value="1"/>
</dbReference>
<dbReference type="Proteomes" id="UP000594638">
    <property type="component" value="Unassembled WGS sequence"/>
</dbReference>
<feature type="compositionally biased region" description="Polar residues" evidence="1">
    <location>
        <begin position="108"/>
        <end position="117"/>
    </location>
</feature>
<dbReference type="PANTHER" id="PTHR35098:SF1">
    <property type="entry name" value="NODULIN-RELATED PROTEIN 2"/>
    <property type="match status" value="1"/>
</dbReference>
<accession>A0A8S0T1F5</accession>
<proteinExistence type="predicted"/>
<gene>
    <name evidence="2" type="ORF">OLEA9_A032615</name>
</gene>
<keyword evidence="3" id="KW-1185">Reference proteome</keyword>
<dbReference type="InterPro" id="IPR040294">
    <property type="entry name" value="Nodulin-rel_1/2"/>
</dbReference>
<reference evidence="2 3" key="1">
    <citation type="submission" date="2019-12" db="EMBL/GenBank/DDBJ databases">
        <authorList>
            <person name="Alioto T."/>
            <person name="Alioto T."/>
            <person name="Gomez Garrido J."/>
        </authorList>
    </citation>
    <scope>NUCLEOTIDE SEQUENCE [LARGE SCALE GENOMIC DNA]</scope>
</reference>
<evidence type="ECO:0000313" key="2">
    <source>
        <dbReference type="EMBL" id="CAA2998224.1"/>
    </source>
</evidence>
<feature type="compositionally biased region" description="Polar residues" evidence="1">
    <location>
        <begin position="90"/>
        <end position="101"/>
    </location>
</feature>
<organism evidence="2 3">
    <name type="scientific">Olea europaea subsp. europaea</name>
    <dbReference type="NCBI Taxonomy" id="158383"/>
    <lineage>
        <taxon>Eukaryota</taxon>
        <taxon>Viridiplantae</taxon>
        <taxon>Streptophyta</taxon>
        <taxon>Embryophyta</taxon>
        <taxon>Tracheophyta</taxon>
        <taxon>Spermatophyta</taxon>
        <taxon>Magnoliopsida</taxon>
        <taxon>eudicotyledons</taxon>
        <taxon>Gunneridae</taxon>
        <taxon>Pentapetalae</taxon>
        <taxon>asterids</taxon>
        <taxon>lamiids</taxon>
        <taxon>Lamiales</taxon>
        <taxon>Oleaceae</taxon>
        <taxon>Oleeae</taxon>
        <taxon>Olea</taxon>
    </lineage>
</organism>